<keyword evidence="3" id="KW-1185">Reference proteome</keyword>
<sequence length="267" mass="28988">MNLRIHKWAIVKRLCYLSLFASVLACGYTDDSINKPPVDVSVTPPNGNTPTLPAAADCDCPVDTPVASTPPTAFARTLIIGNSIMLHLPLPNVGWPYSHGMAASAPQADFVHLLTANLQRVLPSASVTLANGGDFERAYWTYDLSQLDNAFVSKPNLVIVRISENINDKLVDANNFGVHYKRLLDYIAAHSAPDAKIVCSTSFWNNPKSDAVIRTIAAERGYAVACLCKLVGRPEYMATQFTNPGVAAHPNDKGMAEIARILWAQIQ</sequence>
<dbReference type="HOGENOM" id="CLU_090960_0_0_10"/>
<accession>I0KE48</accession>
<organism evidence="2 3">
    <name type="scientific">Fibrella aestuarina BUZ 2</name>
    <dbReference type="NCBI Taxonomy" id="1166018"/>
    <lineage>
        <taxon>Bacteria</taxon>
        <taxon>Pseudomonadati</taxon>
        <taxon>Bacteroidota</taxon>
        <taxon>Cytophagia</taxon>
        <taxon>Cytophagales</taxon>
        <taxon>Spirosomataceae</taxon>
        <taxon>Fibrella</taxon>
    </lineage>
</organism>
<evidence type="ECO:0000256" key="1">
    <source>
        <dbReference type="SAM" id="SignalP"/>
    </source>
</evidence>
<proteinExistence type="predicted"/>
<keyword evidence="1" id="KW-0732">Signal</keyword>
<dbReference type="KEGG" id="fae:FAES_4402"/>
<dbReference type="SUPFAM" id="SSF52266">
    <property type="entry name" value="SGNH hydrolase"/>
    <property type="match status" value="1"/>
</dbReference>
<gene>
    <name evidence="2" type="ORF">FAES_4402</name>
</gene>
<feature type="chain" id="PRO_5003631365" description="SGNH hydrolase-type esterase domain-containing protein" evidence="1">
    <location>
        <begin position="26"/>
        <end position="267"/>
    </location>
</feature>
<dbReference type="OrthoDB" id="1091634at2"/>
<name>I0KE48_9BACT</name>
<feature type="signal peptide" evidence="1">
    <location>
        <begin position="1"/>
        <end position="25"/>
    </location>
</feature>
<dbReference type="eggNOG" id="COG2755">
    <property type="taxonomic scope" value="Bacteria"/>
</dbReference>
<dbReference type="InterPro" id="IPR036514">
    <property type="entry name" value="SGNH_hydro_sf"/>
</dbReference>
<dbReference type="STRING" id="1166018.FAES_4402"/>
<evidence type="ECO:0008006" key="4">
    <source>
        <dbReference type="Google" id="ProtNLM"/>
    </source>
</evidence>
<dbReference type="AlphaFoldDB" id="I0KE48"/>
<dbReference type="Gene3D" id="3.40.50.1110">
    <property type="entry name" value="SGNH hydrolase"/>
    <property type="match status" value="1"/>
</dbReference>
<dbReference type="EMBL" id="HE796683">
    <property type="protein sequence ID" value="CCH02401.1"/>
    <property type="molecule type" value="Genomic_DNA"/>
</dbReference>
<protein>
    <recommendedName>
        <fullName evidence="4">SGNH hydrolase-type esterase domain-containing protein</fullName>
    </recommendedName>
</protein>
<reference evidence="2 3" key="1">
    <citation type="journal article" date="2012" name="J. Bacteriol.">
        <title>Genome Sequence of Fibrella aestuarina BUZ 2T, a Filamentous Marine Bacterium.</title>
        <authorList>
            <person name="Filippini M."/>
            <person name="Qi W."/>
            <person name="Blom J."/>
            <person name="Goesmann A."/>
            <person name="Smits T.H."/>
            <person name="Bagheri H.C."/>
        </authorList>
    </citation>
    <scope>NUCLEOTIDE SEQUENCE [LARGE SCALE GENOMIC DNA]</scope>
    <source>
        <strain evidence="3">BUZ 2T</strain>
    </source>
</reference>
<dbReference type="PROSITE" id="PS51257">
    <property type="entry name" value="PROKAR_LIPOPROTEIN"/>
    <property type="match status" value="1"/>
</dbReference>
<dbReference type="RefSeq" id="WP_015333500.1">
    <property type="nucleotide sequence ID" value="NC_020054.1"/>
</dbReference>
<dbReference type="Proteomes" id="UP000011058">
    <property type="component" value="Chromosome"/>
</dbReference>
<evidence type="ECO:0000313" key="2">
    <source>
        <dbReference type="EMBL" id="CCH02401.1"/>
    </source>
</evidence>
<dbReference type="GO" id="GO:0016788">
    <property type="term" value="F:hydrolase activity, acting on ester bonds"/>
    <property type="evidence" value="ECO:0007669"/>
    <property type="project" value="UniProtKB-ARBA"/>
</dbReference>
<evidence type="ECO:0000313" key="3">
    <source>
        <dbReference type="Proteomes" id="UP000011058"/>
    </source>
</evidence>